<feature type="compositionally biased region" description="Acidic residues" evidence="1">
    <location>
        <begin position="216"/>
        <end position="234"/>
    </location>
</feature>
<proteinExistence type="predicted"/>
<sequence>MFPTPNNYIRTVRDMPLRGGKNAPPTFRGKYSEVDQFILHYEKLLFQNNVTDHGERCESILQYCSRKVQEFVKASTPNPPNWPALKDAILKYYDSERAQSTYRPSDVVNFAAKYRRKSCTTLTQWKRYYIKYISTAGRLHTTGKLAALDYKGYFWFGIPPTLQQILETILLARHSDHDMSTPYEISEVCAAAESYFKRDKFSMMLIGADRFGIESMDETSDDDSSEEESSEDESDRERRKRQKKKKLLKRKKRSTSTEALTDTKYDNIKKDVKSEEVEGMIRQLNSMSLDDPSYGAIYFKVLSMDTTGIAVKCITRTPRTAASPATYPNSVPLNGGAAYSRPPASQTYPRPDTPRSDSCYGCHDKEHRISDCPKLRELIQNGVIKRDEATRRLTWPDGTPIRRFRDESFVSAV</sequence>
<protein>
    <recommendedName>
        <fullName evidence="4">CCHC-type domain-containing protein</fullName>
    </recommendedName>
</protein>
<reference evidence="2" key="1">
    <citation type="submission" date="2023-03" db="EMBL/GenBank/DDBJ databases">
        <title>Massive genome expansion in bonnet fungi (Mycena s.s.) driven by repeated elements and novel gene families across ecological guilds.</title>
        <authorList>
            <consortium name="Lawrence Berkeley National Laboratory"/>
            <person name="Harder C.B."/>
            <person name="Miyauchi S."/>
            <person name="Viragh M."/>
            <person name="Kuo A."/>
            <person name="Thoen E."/>
            <person name="Andreopoulos B."/>
            <person name="Lu D."/>
            <person name="Skrede I."/>
            <person name="Drula E."/>
            <person name="Henrissat B."/>
            <person name="Morin E."/>
            <person name="Kohler A."/>
            <person name="Barry K."/>
            <person name="LaButti K."/>
            <person name="Morin E."/>
            <person name="Salamov A."/>
            <person name="Lipzen A."/>
            <person name="Mereny Z."/>
            <person name="Hegedus B."/>
            <person name="Baldrian P."/>
            <person name="Stursova M."/>
            <person name="Weitz H."/>
            <person name="Taylor A."/>
            <person name="Grigoriev I.V."/>
            <person name="Nagy L.G."/>
            <person name="Martin F."/>
            <person name="Kauserud H."/>
        </authorList>
    </citation>
    <scope>NUCLEOTIDE SEQUENCE</scope>
    <source>
        <strain evidence="2">CBHHK188m</strain>
    </source>
</reference>
<organism evidence="2 3">
    <name type="scientific">Mycena maculata</name>
    <dbReference type="NCBI Taxonomy" id="230809"/>
    <lineage>
        <taxon>Eukaryota</taxon>
        <taxon>Fungi</taxon>
        <taxon>Dikarya</taxon>
        <taxon>Basidiomycota</taxon>
        <taxon>Agaricomycotina</taxon>
        <taxon>Agaricomycetes</taxon>
        <taxon>Agaricomycetidae</taxon>
        <taxon>Agaricales</taxon>
        <taxon>Marasmiineae</taxon>
        <taxon>Mycenaceae</taxon>
        <taxon>Mycena</taxon>
    </lineage>
</organism>
<dbReference type="AlphaFoldDB" id="A0AAD7NRH4"/>
<evidence type="ECO:0008006" key="4">
    <source>
        <dbReference type="Google" id="ProtNLM"/>
    </source>
</evidence>
<accession>A0AAD7NRH4</accession>
<dbReference type="EMBL" id="JARJLG010000019">
    <property type="protein sequence ID" value="KAJ7772524.1"/>
    <property type="molecule type" value="Genomic_DNA"/>
</dbReference>
<gene>
    <name evidence="2" type="ORF">DFH07DRAFT_733676</name>
</gene>
<evidence type="ECO:0000313" key="3">
    <source>
        <dbReference type="Proteomes" id="UP001215280"/>
    </source>
</evidence>
<dbReference type="Proteomes" id="UP001215280">
    <property type="component" value="Unassembled WGS sequence"/>
</dbReference>
<feature type="region of interest" description="Disordered" evidence="1">
    <location>
        <begin position="333"/>
        <end position="356"/>
    </location>
</feature>
<comment type="caution">
    <text evidence="2">The sequence shown here is derived from an EMBL/GenBank/DDBJ whole genome shotgun (WGS) entry which is preliminary data.</text>
</comment>
<name>A0AAD7NRH4_9AGAR</name>
<feature type="region of interest" description="Disordered" evidence="1">
    <location>
        <begin position="216"/>
        <end position="258"/>
    </location>
</feature>
<keyword evidence="3" id="KW-1185">Reference proteome</keyword>
<feature type="non-terminal residue" evidence="2">
    <location>
        <position position="413"/>
    </location>
</feature>
<evidence type="ECO:0000256" key="1">
    <source>
        <dbReference type="SAM" id="MobiDB-lite"/>
    </source>
</evidence>
<feature type="compositionally biased region" description="Basic residues" evidence="1">
    <location>
        <begin position="238"/>
        <end position="254"/>
    </location>
</feature>
<evidence type="ECO:0000313" key="2">
    <source>
        <dbReference type="EMBL" id="KAJ7772524.1"/>
    </source>
</evidence>